<dbReference type="KEGG" id="dci:113468901"/>
<feature type="compositionally biased region" description="Basic residues" evidence="1">
    <location>
        <begin position="128"/>
        <end position="137"/>
    </location>
</feature>
<dbReference type="STRING" id="121845.A0A3Q0J0M6"/>
<organism evidence="2 3">
    <name type="scientific">Diaphorina citri</name>
    <name type="common">Asian citrus psyllid</name>
    <dbReference type="NCBI Taxonomy" id="121845"/>
    <lineage>
        <taxon>Eukaryota</taxon>
        <taxon>Metazoa</taxon>
        <taxon>Ecdysozoa</taxon>
        <taxon>Arthropoda</taxon>
        <taxon>Hexapoda</taxon>
        <taxon>Insecta</taxon>
        <taxon>Pterygota</taxon>
        <taxon>Neoptera</taxon>
        <taxon>Paraneoptera</taxon>
        <taxon>Hemiptera</taxon>
        <taxon>Sternorrhyncha</taxon>
        <taxon>Psylloidea</taxon>
        <taxon>Psyllidae</taxon>
        <taxon>Diaphorininae</taxon>
        <taxon>Diaphorina</taxon>
    </lineage>
</organism>
<dbReference type="PaxDb" id="121845-A0A3Q0J0M6"/>
<evidence type="ECO:0000313" key="2">
    <source>
        <dbReference type="Proteomes" id="UP000079169"/>
    </source>
</evidence>
<evidence type="ECO:0000313" key="3">
    <source>
        <dbReference type="RefSeq" id="XP_026681991.1"/>
    </source>
</evidence>
<reference evidence="3" key="1">
    <citation type="submission" date="2025-08" db="UniProtKB">
        <authorList>
            <consortium name="RefSeq"/>
        </authorList>
    </citation>
    <scope>IDENTIFICATION</scope>
</reference>
<gene>
    <name evidence="3" type="primary">LOC113468901</name>
</gene>
<dbReference type="RefSeq" id="XP_026681991.1">
    <property type="nucleotide sequence ID" value="XM_026826190.1"/>
</dbReference>
<feature type="region of interest" description="Disordered" evidence="1">
    <location>
        <begin position="1"/>
        <end position="137"/>
    </location>
</feature>
<keyword evidence="2" id="KW-1185">Reference proteome</keyword>
<accession>A0A3Q0J0M6</accession>
<dbReference type="Proteomes" id="UP000079169">
    <property type="component" value="Unplaced"/>
</dbReference>
<name>A0A3Q0J0M6_DIACI</name>
<sequence length="137" mass="15377">MCLFPPSTWNSDSSDYDSETDKETVVSRKPPARAKPSSRATASKKRNAPSSSRGRNQRRNKLSSSDESSDDSESSRKKPTRRNARPVKSYKEDSDKTDSDDLIEVDYTQAEVEEAPPDNSETIERVIYSRRGKKGGE</sequence>
<feature type="compositionally biased region" description="Basic and acidic residues" evidence="1">
    <location>
        <begin position="89"/>
        <end position="99"/>
    </location>
</feature>
<protein>
    <submittedName>
        <fullName evidence="3">Chromodomain-helicase-DNA-binding protein 2-like</fullName>
    </submittedName>
</protein>
<dbReference type="AlphaFoldDB" id="A0A3Q0J0M6"/>
<proteinExistence type="predicted"/>
<evidence type="ECO:0000256" key="1">
    <source>
        <dbReference type="SAM" id="MobiDB-lite"/>
    </source>
</evidence>
<dbReference type="GeneID" id="113468901"/>